<evidence type="ECO:0000256" key="2">
    <source>
        <dbReference type="SAM" id="Phobius"/>
    </source>
</evidence>
<dbReference type="Proteomes" id="UP000694844">
    <property type="component" value="Chromosome 6"/>
</dbReference>
<sequence>MKGVQIRAKITMHQVASCPDSEQNVTQASKNLGCAEDRYGNNQYICVPNVKKTALVEFCYNNTMGIEEKGHCLVASGKDLISQSCEAFLTGCPQDHFLKTDFYKYPACQQINRDKQCYTSDPSCSMISNETIAGPDIIWVILLSVFSIIIFLLVVMFWGKQRKVARRKKGSSFDTNVRYRRSESMPNSLLRDEAENVRIQIEALENEEEIEEVARTIKFLRLKLVDIEIKSKIKLKEPNPDIPIYRY</sequence>
<protein>
    <submittedName>
        <fullName evidence="4">Uncharacterized protein LOC111101206 isoform X2</fullName>
    </submittedName>
</protein>
<keyword evidence="3" id="KW-1185">Reference proteome</keyword>
<dbReference type="AlphaFoldDB" id="A0A8B8ADQ9"/>
<dbReference type="RefSeq" id="XP_022289295.1">
    <property type="nucleotide sequence ID" value="XM_022433587.1"/>
</dbReference>
<evidence type="ECO:0000256" key="1">
    <source>
        <dbReference type="SAM" id="Coils"/>
    </source>
</evidence>
<evidence type="ECO:0000313" key="3">
    <source>
        <dbReference type="Proteomes" id="UP000694844"/>
    </source>
</evidence>
<keyword evidence="2" id="KW-0472">Membrane</keyword>
<gene>
    <name evidence="4" type="primary">LOC111101206</name>
</gene>
<evidence type="ECO:0000313" key="4">
    <source>
        <dbReference type="RefSeq" id="XP_022289295.1"/>
    </source>
</evidence>
<proteinExistence type="predicted"/>
<feature type="transmembrane region" description="Helical" evidence="2">
    <location>
        <begin position="137"/>
        <end position="159"/>
    </location>
</feature>
<organism evidence="3 4">
    <name type="scientific">Crassostrea virginica</name>
    <name type="common">Eastern oyster</name>
    <dbReference type="NCBI Taxonomy" id="6565"/>
    <lineage>
        <taxon>Eukaryota</taxon>
        <taxon>Metazoa</taxon>
        <taxon>Spiralia</taxon>
        <taxon>Lophotrochozoa</taxon>
        <taxon>Mollusca</taxon>
        <taxon>Bivalvia</taxon>
        <taxon>Autobranchia</taxon>
        <taxon>Pteriomorphia</taxon>
        <taxon>Ostreida</taxon>
        <taxon>Ostreoidea</taxon>
        <taxon>Ostreidae</taxon>
        <taxon>Crassostrea</taxon>
    </lineage>
</organism>
<feature type="coiled-coil region" evidence="1">
    <location>
        <begin position="187"/>
        <end position="214"/>
    </location>
</feature>
<keyword evidence="2" id="KW-0812">Transmembrane</keyword>
<keyword evidence="2" id="KW-1133">Transmembrane helix</keyword>
<name>A0A8B8ADQ9_CRAVI</name>
<accession>A0A8B8ADQ9</accession>
<keyword evidence="1" id="KW-0175">Coiled coil</keyword>
<reference evidence="4" key="1">
    <citation type="submission" date="2025-08" db="UniProtKB">
        <authorList>
            <consortium name="RefSeq"/>
        </authorList>
    </citation>
    <scope>IDENTIFICATION</scope>
    <source>
        <tissue evidence="4">Whole sample</tissue>
    </source>
</reference>
<dbReference type="OrthoDB" id="5962960at2759"/>
<dbReference type="GeneID" id="111101206"/>